<dbReference type="PROSITE" id="PS50850">
    <property type="entry name" value="MFS"/>
    <property type="match status" value="1"/>
</dbReference>
<gene>
    <name evidence="9" type="ORF">JGI23_01372</name>
</gene>
<evidence type="ECO:0000256" key="6">
    <source>
        <dbReference type="ARBA" id="ARBA00023136"/>
    </source>
</evidence>
<feature type="transmembrane region" description="Helical" evidence="7">
    <location>
        <begin position="296"/>
        <end position="316"/>
    </location>
</feature>
<evidence type="ECO:0000256" key="1">
    <source>
        <dbReference type="ARBA" id="ARBA00004651"/>
    </source>
</evidence>
<dbReference type="PANTHER" id="PTHR43414:SF6">
    <property type="entry name" value="MULTIDRUG RESISTANCE PROTEIN MDTG"/>
    <property type="match status" value="1"/>
</dbReference>
<keyword evidence="3" id="KW-1003">Cell membrane</keyword>
<proteinExistence type="predicted"/>
<evidence type="ECO:0000256" key="5">
    <source>
        <dbReference type="ARBA" id="ARBA00022989"/>
    </source>
</evidence>
<sequence>MEIWRKNLYIVWVAQFITMMGMSMIVPFLPFFIRELGVSDEASVARWSGIVFSGPFIVSFFTTPMWGTLGDRFGRKLIMVRAIFGLGVAQFLISLSQNVYQLFIFRIIQGAISGFIPSALAFVSAESPYEKKGYAIGVLQTATSTGQLFGPLFGGVLADLIGYRHIFQITGILCFISGFLLIFGAKEMKMNNFSNGGNELKNLLKNYRYAILENRNVRFGLMLIFLSQMSVMLVQPIFALFVESISGDVKHISSLSGFAFSVAGAFTILSAPFWGKKNDKDISKFGIHGYKRNLKISFAGAGISLLLQGLSGSIFLVILFRAFFGFFLGGMTPVLYSFVSRNVDEERQGGVMGIASSFNKFVSKCLSTFYFQDNSGCN</sequence>
<accession>A0A0P1NVM3</accession>
<evidence type="ECO:0000256" key="2">
    <source>
        <dbReference type="ARBA" id="ARBA00022448"/>
    </source>
</evidence>
<dbReference type="OrthoDB" id="65739at2"/>
<keyword evidence="4 7" id="KW-0812">Transmembrane</keyword>
<dbReference type="PRINTS" id="PR01035">
    <property type="entry name" value="TCRTETA"/>
</dbReference>
<reference evidence="10" key="1">
    <citation type="submission" date="2015-11" db="EMBL/GenBank/DDBJ databases">
        <authorList>
            <person name="Varghese N."/>
        </authorList>
    </citation>
    <scope>NUCLEOTIDE SEQUENCE [LARGE SCALE GENOMIC DNA]</scope>
    <source>
        <strain evidence="10">JGI-23</strain>
    </source>
</reference>
<evidence type="ECO:0000259" key="8">
    <source>
        <dbReference type="PROSITE" id="PS50850"/>
    </source>
</evidence>
<protein>
    <submittedName>
        <fullName evidence="9">Predicted arabinose efflux permease, MFS family</fullName>
    </submittedName>
</protein>
<dbReference type="InterPro" id="IPR020846">
    <property type="entry name" value="MFS_dom"/>
</dbReference>
<dbReference type="Gene3D" id="1.20.1250.20">
    <property type="entry name" value="MFS general substrate transporter like domains"/>
    <property type="match status" value="2"/>
</dbReference>
<dbReference type="AlphaFoldDB" id="A0A0P1NVM3"/>
<evidence type="ECO:0000256" key="7">
    <source>
        <dbReference type="SAM" id="Phobius"/>
    </source>
</evidence>
<dbReference type="EMBL" id="CZVW01000014">
    <property type="protein sequence ID" value="CUT02956.1"/>
    <property type="molecule type" value="Genomic_DNA"/>
</dbReference>
<dbReference type="InterPro" id="IPR036259">
    <property type="entry name" value="MFS_trans_sf"/>
</dbReference>
<keyword evidence="5 7" id="KW-1133">Transmembrane helix</keyword>
<dbReference type="InterPro" id="IPR011701">
    <property type="entry name" value="MFS"/>
</dbReference>
<comment type="subcellular location">
    <subcellularLocation>
        <location evidence="1">Cell membrane</location>
        <topology evidence="1">Multi-pass membrane protein</topology>
    </subcellularLocation>
</comment>
<keyword evidence="10" id="KW-1185">Reference proteome</keyword>
<dbReference type="Proteomes" id="UP000199197">
    <property type="component" value="Unassembled WGS sequence"/>
</dbReference>
<keyword evidence="2" id="KW-0813">Transport</keyword>
<dbReference type="SUPFAM" id="SSF103473">
    <property type="entry name" value="MFS general substrate transporter"/>
    <property type="match status" value="1"/>
</dbReference>
<dbReference type="Pfam" id="PF07690">
    <property type="entry name" value="MFS_1"/>
    <property type="match status" value="1"/>
</dbReference>
<dbReference type="RefSeq" id="WP_092350236.1">
    <property type="nucleotide sequence ID" value="NZ_CZVW01000014.1"/>
</dbReference>
<dbReference type="GO" id="GO:0005886">
    <property type="term" value="C:plasma membrane"/>
    <property type="evidence" value="ECO:0007669"/>
    <property type="project" value="UniProtKB-SubCell"/>
</dbReference>
<feature type="transmembrane region" description="Helical" evidence="7">
    <location>
        <begin position="7"/>
        <end position="33"/>
    </location>
</feature>
<keyword evidence="6 7" id="KW-0472">Membrane</keyword>
<feature type="transmembrane region" description="Helical" evidence="7">
    <location>
        <begin position="166"/>
        <end position="185"/>
    </location>
</feature>
<evidence type="ECO:0000256" key="4">
    <source>
        <dbReference type="ARBA" id="ARBA00022692"/>
    </source>
</evidence>
<feature type="transmembrane region" description="Helical" evidence="7">
    <location>
        <begin position="78"/>
        <end position="97"/>
    </location>
</feature>
<dbReference type="InterPro" id="IPR001958">
    <property type="entry name" value="Tet-R_TetA/multi-R_MdtG-like"/>
</dbReference>
<organism evidence="9 10">
    <name type="scientific">Candidatus Chryseopegocella kryptomonas</name>
    <dbReference type="NCBI Taxonomy" id="1633643"/>
    <lineage>
        <taxon>Bacteria</taxon>
        <taxon>Pseudomonadati</taxon>
        <taxon>Candidatus Kryptoniota</taxon>
        <taxon>Candidatus Chryseopegocella</taxon>
    </lineage>
</organism>
<evidence type="ECO:0000313" key="10">
    <source>
        <dbReference type="Proteomes" id="UP000199197"/>
    </source>
</evidence>
<dbReference type="GO" id="GO:0022857">
    <property type="term" value="F:transmembrane transporter activity"/>
    <property type="evidence" value="ECO:0007669"/>
    <property type="project" value="InterPro"/>
</dbReference>
<feature type="transmembrane region" description="Helical" evidence="7">
    <location>
        <begin position="45"/>
        <end position="66"/>
    </location>
</feature>
<feature type="transmembrane region" description="Helical" evidence="7">
    <location>
        <begin position="322"/>
        <end position="339"/>
    </location>
</feature>
<name>A0A0P1NVM3_9BACT</name>
<evidence type="ECO:0000313" key="9">
    <source>
        <dbReference type="EMBL" id="CUT02956.1"/>
    </source>
</evidence>
<dbReference type="PANTHER" id="PTHR43414">
    <property type="entry name" value="MULTIDRUG RESISTANCE PROTEIN MDTG"/>
    <property type="match status" value="1"/>
</dbReference>
<feature type="transmembrane region" description="Helical" evidence="7">
    <location>
        <begin position="103"/>
        <end position="122"/>
    </location>
</feature>
<feature type="domain" description="Major facilitator superfamily (MFS) profile" evidence="8">
    <location>
        <begin position="7"/>
        <end position="378"/>
    </location>
</feature>
<feature type="transmembrane region" description="Helical" evidence="7">
    <location>
        <begin position="254"/>
        <end position="275"/>
    </location>
</feature>
<feature type="transmembrane region" description="Helical" evidence="7">
    <location>
        <begin position="219"/>
        <end position="242"/>
    </location>
</feature>
<evidence type="ECO:0000256" key="3">
    <source>
        <dbReference type="ARBA" id="ARBA00022475"/>
    </source>
</evidence>